<dbReference type="InterPro" id="IPR037171">
    <property type="entry name" value="NagB/RpiA_transferase-like"/>
</dbReference>
<sequence>MDKILTHEAVINDLSSGMTIGIGGWGARRKPMSLIRAICQSDLKDLTLISYGGPDVGLLCAHKKVKKLIFGFVSLDMIPLEAHFRQSRQNSEIEVMELDEGMVQWGLRAAAMDLPFLPTRVGLGTDVLTHNPELKFVTSPYSDEENLVAMPALNLDVALLHVNKSDEKGNTQIIGPDPFFDELFARAARKTFISSEEVVSTQELGGKEGAIFNRFERSLVTGVVHSAFGAHPTSCAPNYGFDMKHLKEYSDAAKSFEEYSSKYMNKTHEEYIDSVGGSEAIKNIPLPQF</sequence>
<protein>
    <submittedName>
        <fullName evidence="2">CoA transferase subunit A</fullName>
    </submittedName>
</protein>
<dbReference type="SUPFAM" id="SSF100950">
    <property type="entry name" value="NagB/RpiA/CoA transferase-like"/>
    <property type="match status" value="1"/>
</dbReference>
<dbReference type="Gene3D" id="3.40.1080.10">
    <property type="entry name" value="Glutaconate Coenzyme A-transferase"/>
    <property type="match status" value="1"/>
</dbReference>
<dbReference type="InterPro" id="IPR004165">
    <property type="entry name" value="CoA_trans_fam_I"/>
</dbReference>
<comment type="caution">
    <text evidence="2">The sequence shown here is derived from an EMBL/GenBank/DDBJ whole genome shotgun (WGS) entry which is preliminary data.</text>
</comment>
<organism evidence="2 3">
    <name type="scientific">SAR86 cluster bacterium</name>
    <dbReference type="NCBI Taxonomy" id="2030880"/>
    <lineage>
        <taxon>Bacteria</taxon>
        <taxon>Pseudomonadati</taxon>
        <taxon>Pseudomonadota</taxon>
        <taxon>Gammaproteobacteria</taxon>
        <taxon>SAR86 cluster</taxon>
    </lineage>
</organism>
<proteinExistence type="predicted"/>
<keyword evidence="1 2" id="KW-0808">Transferase</keyword>
<dbReference type="EMBL" id="QOPC01000015">
    <property type="protein sequence ID" value="RCL37999.1"/>
    <property type="molecule type" value="Genomic_DNA"/>
</dbReference>
<evidence type="ECO:0000313" key="3">
    <source>
        <dbReference type="Proteomes" id="UP000253032"/>
    </source>
</evidence>
<accession>A0A368BKZ8</accession>
<reference evidence="2 3" key="1">
    <citation type="journal article" date="2018" name="Microbiome">
        <title>Fine metagenomic profile of the Mediterranean stratified and mixed water columns revealed by assembly and recruitment.</title>
        <authorList>
            <person name="Haro-Moreno J.M."/>
            <person name="Lopez-Perez M."/>
            <person name="De La Torre J.R."/>
            <person name="Picazo A."/>
            <person name="Camacho A."/>
            <person name="Rodriguez-Valera F."/>
        </authorList>
    </citation>
    <scope>NUCLEOTIDE SEQUENCE [LARGE SCALE GENOMIC DNA]</scope>
    <source>
        <strain evidence="2">MED-G84</strain>
    </source>
</reference>
<dbReference type="Proteomes" id="UP000253032">
    <property type="component" value="Unassembled WGS sequence"/>
</dbReference>
<dbReference type="SMART" id="SM00882">
    <property type="entry name" value="CoA_trans"/>
    <property type="match status" value="1"/>
</dbReference>
<dbReference type="Gene3D" id="3.30.30.40">
    <property type="match status" value="1"/>
</dbReference>
<dbReference type="GO" id="GO:0008410">
    <property type="term" value="F:CoA-transferase activity"/>
    <property type="evidence" value="ECO:0007669"/>
    <property type="project" value="InterPro"/>
</dbReference>
<evidence type="ECO:0000313" key="2">
    <source>
        <dbReference type="EMBL" id="RCL37999.1"/>
    </source>
</evidence>
<evidence type="ECO:0000256" key="1">
    <source>
        <dbReference type="ARBA" id="ARBA00022679"/>
    </source>
</evidence>
<dbReference type="PANTHER" id="PTHR13707">
    <property type="entry name" value="KETOACID-COENZYME A TRANSFERASE"/>
    <property type="match status" value="1"/>
</dbReference>
<dbReference type="AlphaFoldDB" id="A0A368BKZ8"/>
<name>A0A368BKZ8_9GAMM</name>
<dbReference type="PANTHER" id="PTHR13707:SF60">
    <property type="entry name" value="ACETATE COA-TRANSFERASE SUBUNIT ALPHA"/>
    <property type="match status" value="1"/>
</dbReference>
<gene>
    <name evidence="2" type="ORF">DBW98_03190</name>
</gene>
<dbReference type="Pfam" id="PF01144">
    <property type="entry name" value="CoA_trans"/>
    <property type="match status" value="1"/>
</dbReference>